<dbReference type="Gene3D" id="2.40.160.20">
    <property type="match status" value="1"/>
</dbReference>
<evidence type="ECO:0000256" key="4">
    <source>
        <dbReference type="ARBA" id="ARBA00022729"/>
    </source>
</evidence>
<evidence type="ECO:0000259" key="7">
    <source>
        <dbReference type="Pfam" id="PF13505"/>
    </source>
</evidence>
<protein>
    <recommendedName>
        <fullName evidence="7">Outer membrane protein beta-barrel domain-containing protein</fullName>
    </recommendedName>
</protein>
<organism evidence="8 9">
    <name type="scientific">Wohlfahrtiimonas larvae</name>
    <dbReference type="NCBI Taxonomy" id="1157986"/>
    <lineage>
        <taxon>Bacteria</taxon>
        <taxon>Pseudomonadati</taxon>
        <taxon>Pseudomonadota</taxon>
        <taxon>Gammaproteobacteria</taxon>
        <taxon>Cardiobacteriales</taxon>
        <taxon>Ignatzschineriaceae</taxon>
        <taxon>Wohlfahrtiimonas</taxon>
    </lineage>
</organism>
<name>A0ABP9MTC1_9GAMM</name>
<dbReference type="EMBL" id="BAABKE010000005">
    <property type="protein sequence ID" value="GAA5101441.1"/>
    <property type="molecule type" value="Genomic_DNA"/>
</dbReference>
<evidence type="ECO:0000256" key="1">
    <source>
        <dbReference type="ARBA" id="ARBA00004571"/>
    </source>
</evidence>
<accession>A0ABP9MTC1</accession>
<evidence type="ECO:0000313" key="8">
    <source>
        <dbReference type="EMBL" id="GAA5101441.1"/>
    </source>
</evidence>
<feature type="domain" description="Outer membrane protein beta-barrel" evidence="7">
    <location>
        <begin position="6"/>
        <end position="213"/>
    </location>
</feature>
<proteinExistence type="predicted"/>
<dbReference type="InterPro" id="IPR027385">
    <property type="entry name" value="Beta-barrel_OMP"/>
</dbReference>
<dbReference type="Proteomes" id="UP001500631">
    <property type="component" value="Unassembled WGS sequence"/>
</dbReference>
<comment type="subcellular location">
    <subcellularLocation>
        <location evidence="1">Cell outer membrane</location>
        <topology evidence="1">Multi-pass membrane protein</topology>
    </subcellularLocation>
</comment>
<dbReference type="RefSeq" id="WP_077925695.1">
    <property type="nucleotide sequence ID" value="NZ_BAABKE010000005.1"/>
</dbReference>
<evidence type="ECO:0000256" key="3">
    <source>
        <dbReference type="ARBA" id="ARBA00022692"/>
    </source>
</evidence>
<evidence type="ECO:0000256" key="6">
    <source>
        <dbReference type="SAM" id="SignalP"/>
    </source>
</evidence>
<keyword evidence="2" id="KW-1134">Transmembrane beta strand</keyword>
<dbReference type="NCBIfam" id="TIGR01414">
    <property type="entry name" value="autotrans_barl"/>
    <property type="match status" value="1"/>
</dbReference>
<evidence type="ECO:0000256" key="2">
    <source>
        <dbReference type="ARBA" id="ARBA00022452"/>
    </source>
</evidence>
<keyword evidence="3" id="KW-0812">Transmembrane</keyword>
<comment type="caution">
    <text evidence="8">The sequence shown here is derived from an EMBL/GenBank/DDBJ whole genome shotgun (WGS) entry which is preliminary data.</text>
</comment>
<evidence type="ECO:0000256" key="5">
    <source>
        <dbReference type="ARBA" id="ARBA00023136"/>
    </source>
</evidence>
<keyword evidence="4 6" id="KW-0732">Signal</keyword>
<dbReference type="InterPro" id="IPR051723">
    <property type="entry name" value="Bact_OM_Invasion-Related"/>
</dbReference>
<evidence type="ECO:0000313" key="9">
    <source>
        <dbReference type="Proteomes" id="UP001500631"/>
    </source>
</evidence>
<dbReference type="PANTHER" id="PTHR35892">
    <property type="entry name" value="OUTER MEMBRANE PROTEIN PAGN-RELATED"/>
    <property type="match status" value="1"/>
</dbReference>
<keyword evidence="5" id="KW-0472">Membrane</keyword>
<feature type="chain" id="PRO_5045353352" description="Outer membrane protein beta-barrel domain-containing protein" evidence="6">
    <location>
        <begin position="19"/>
        <end position="213"/>
    </location>
</feature>
<gene>
    <name evidence="8" type="ORF">GCM10023338_17400</name>
</gene>
<dbReference type="SUPFAM" id="SSF56925">
    <property type="entry name" value="OMPA-like"/>
    <property type="match status" value="1"/>
</dbReference>
<feature type="signal peptide" evidence="6">
    <location>
        <begin position="1"/>
        <end position="18"/>
    </location>
</feature>
<dbReference type="PANTHER" id="PTHR35892:SF2">
    <property type="entry name" value="OUTER MEMBRANE PROTEIN PAGN"/>
    <property type="match status" value="1"/>
</dbReference>
<sequence>MKKILFISVALVCSTAAAEDIRQYVSAKGTVIRMENKLSSTYGNYGFGRSKDKTLGGFRAAYGLDFPIAVTNGHLRGEIEYGYNSKSKINGRFLNNAPVSNQVKTQFIMLNAYYDFTNSTDFTPYVGAGIGYARLKANSQVDYQSFSKKKNNFIWNLGVGVAYEVTPNISLDVGYRYVNYGKVSSATNIYSRPVNARSKLKAHEFNFGIRYTF</sequence>
<reference evidence="9" key="1">
    <citation type="journal article" date="2019" name="Int. J. Syst. Evol. Microbiol.">
        <title>The Global Catalogue of Microorganisms (GCM) 10K type strain sequencing project: providing services to taxonomists for standard genome sequencing and annotation.</title>
        <authorList>
            <consortium name="The Broad Institute Genomics Platform"/>
            <consortium name="The Broad Institute Genome Sequencing Center for Infectious Disease"/>
            <person name="Wu L."/>
            <person name="Ma J."/>
        </authorList>
    </citation>
    <scope>NUCLEOTIDE SEQUENCE [LARGE SCALE GENOMIC DNA]</scope>
    <source>
        <strain evidence="9">JCM 18424</strain>
    </source>
</reference>
<dbReference type="Pfam" id="PF13505">
    <property type="entry name" value="OMP_b-brl"/>
    <property type="match status" value="1"/>
</dbReference>
<keyword evidence="9" id="KW-1185">Reference proteome</keyword>
<dbReference type="InterPro" id="IPR011250">
    <property type="entry name" value="OMP/PagP_B-barrel"/>
</dbReference>
<dbReference type="InterPro" id="IPR006315">
    <property type="entry name" value="OM_autotransptr_brl_dom"/>
</dbReference>